<dbReference type="RefSeq" id="WP_225429297.1">
    <property type="nucleotide sequence ID" value="NZ_CP011403.1"/>
</dbReference>
<evidence type="ECO:0000313" key="3">
    <source>
        <dbReference type="EMBL" id="AKI04816.1"/>
    </source>
</evidence>
<dbReference type="CDD" id="cd01026">
    <property type="entry name" value="TOPRIM_OLD"/>
    <property type="match status" value="1"/>
</dbReference>
<evidence type="ECO:0000259" key="1">
    <source>
        <dbReference type="Pfam" id="PF13175"/>
    </source>
</evidence>
<sequence>MNDYMDEKIKHNIELKERYLKQRIVTLYVNSIVPTCYFCDEKYENRCQMDDVKQFRNLFNFCFIKASRPLDDDLSDHSHSISKQMIKMAKLDGEWNELIDKLPDEILKPIQDKDISKKVQETSLNSLKETIMAIEETNGGRSGELMLDMLVTEEDISDLLQRITMATYCVDGYFLGEESQGLGYSNMIYIHLQLNEYENSKDSCKVNVFFVEEPESHMHPQMQQVFIKYLIEHYKNGIQGLITTHSNEMVRVAGIKHLRVIRKTDSFLSELHDLSKLINELQESSNSEDKLLANFYDWFFEIGYSELIFADKAIFYEGDTERLYIRKLLTLKKYEKLKQQYIAYIQVGGAYAKNYQKMIELLGIKSLVITDIDYSKDAEVIDEIESSEITNATIKAFYRIDNPESNPTVKDLYEWKNKNKNIISNGLIYTCFQTNNDGYSRTLEEAMLSKYFSIDVTTSLTKREWIEKKENSKLKFVIPTKGIEEENSIKLRDILKSTSSSKTNFMYSVVLNEKVEKTEPNYIQGGLEWLMK</sequence>
<dbReference type="SUPFAM" id="SSF52540">
    <property type="entry name" value="P-loop containing nucleoside triphosphate hydrolases"/>
    <property type="match status" value="1"/>
</dbReference>
<accession>A0A0F7PXF6</accession>
<dbReference type="Pfam" id="PF13175">
    <property type="entry name" value="AAA_15"/>
    <property type="match status" value="1"/>
</dbReference>
<dbReference type="EMBL" id="CP011403">
    <property type="protein sequence ID" value="AKI04816.1"/>
    <property type="molecule type" value="Genomic_DNA"/>
</dbReference>
<dbReference type="InterPro" id="IPR051396">
    <property type="entry name" value="Bact_Antivir_Def_Nuclease"/>
</dbReference>
<dbReference type="PANTHER" id="PTHR43581:SF4">
    <property type="entry name" value="ATP_GTP PHOSPHATASE"/>
    <property type="match status" value="1"/>
</dbReference>
<protein>
    <submittedName>
        <fullName evidence="3">Uncharacterized protein</fullName>
    </submittedName>
</protein>
<feature type="domain" description="Endonuclease GajA/Old nuclease/RecF-like AAA" evidence="1">
    <location>
        <begin position="3"/>
        <end position="250"/>
    </location>
</feature>
<dbReference type="Proteomes" id="UP000035027">
    <property type="component" value="Chromosome"/>
</dbReference>
<dbReference type="Pfam" id="PF20469">
    <property type="entry name" value="OLD-like_TOPRIM"/>
    <property type="match status" value="1"/>
</dbReference>
<dbReference type="InterPro" id="IPR034139">
    <property type="entry name" value="TOPRIM_OLD"/>
</dbReference>
<dbReference type="PATRIC" id="fig|1194971.3.peg.1276"/>
<dbReference type="InterPro" id="IPR027417">
    <property type="entry name" value="P-loop_NTPase"/>
</dbReference>
<dbReference type="InterPro" id="IPR041685">
    <property type="entry name" value="AAA_GajA/Old/RecF-like"/>
</dbReference>
<name>A0A0F7PXF6_9LACO</name>
<organism evidence="3 4">
    <name type="scientific">Ligilactobacillus salivarius str. Ren</name>
    <dbReference type="NCBI Taxonomy" id="1194971"/>
    <lineage>
        <taxon>Bacteria</taxon>
        <taxon>Bacillati</taxon>
        <taxon>Bacillota</taxon>
        <taxon>Bacilli</taxon>
        <taxon>Lactobacillales</taxon>
        <taxon>Lactobacillaceae</taxon>
        <taxon>Ligilactobacillus</taxon>
    </lineage>
</organism>
<reference evidence="3 4" key="1">
    <citation type="submission" date="2015-05" db="EMBL/GenBank/DDBJ databases">
        <title>Complete genome sequence of Lactobacillus salivarius Ren, a probiotic strain with antitumor activity.</title>
        <authorList>
            <person name="Sun E."/>
            <person name="Zhao L."/>
            <person name="Liu S."/>
            <person name="Zhang M."/>
            <person name="Guo H."/>
            <person name="Ren F."/>
        </authorList>
    </citation>
    <scope>NUCLEOTIDE SEQUENCE [LARGE SCALE GENOMIC DNA]</scope>
    <source>
        <strain evidence="3 4">Ren</strain>
    </source>
</reference>
<dbReference type="AlphaFoldDB" id="A0A0F7PXF6"/>
<dbReference type="PANTHER" id="PTHR43581">
    <property type="entry name" value="ATP/GTP PHOSPHATASE"/>
    <property type="match status" value="1"/>
</dbReference>
<evidence type="ECO:0000313" key="4">
    <source>
        <dbReference type="Proteomes" id="UP000035027"/>
    </source>
</evidence>
<evidence type="ECO:0000259" key="2">
    <source>
        <dbReference type="Pfam" id="PF20469"/>
    </source>
</evidence>
<dbReference type="Gene3D" id="3.40.50.300">
    <property type="entry name" value="P-loop containing nucleotide triphosphate hydrolases"/>
    <property type="match status" value="1"/>
</dbReference>
<feature type="domain" description="OLD protein-like TOPRIM" evidence="2">
    <location>
        <begin position="308"/>
        <end position="373"/>
    </location>
</feature>
<gene>
    <name evidence="3" type="ORF">LsR_01272</name>
</gene>
<proteinExistence type="predicted"/>